<evidence type="ECO:0008006" key="4">
    <source>
        <dbReference type="Google" id="ProtNLM"/>
    </source>
</evidence>
<keyword evidence="3" id="KW-1185">Reference proteome</keyword>
<accession>A0A8K0KVM8</accession>
<feature type="compositionally biased region" description="Basic residues" evidence="1">
    <location>
        <begin position="1"/>
        <end position="10"/>
    </location>
</feature>
<organism evidence="2 3">
    <name type="scientific">Elsinoe batatas</name>
    <dbReference type="NCBI Taxonomy" id="2601811"/>
    <lineage>
        <taxon>Eukaryota</taxon>
        <taxon>Fungi</taxon>
        <taxon>Dikarya</taxon>
        <taxon>Ascomycota</taxon>
        <taxon>Pezizomycotina</taxon>
        <taxon>Dothideomycetes</taxon>
        <taxon>Dothideomycetidae</taxon>
        <taxon>Myriangiales</taxon>
        <taxon>Elsinoaceae</taxon>
        <taxon>Elsinoe</taxon>
    </lineage>
</organism>
<evidence type="ECO:0000313" key="2">
    <source>
        <dbReference type="EMBL" id="KAG8624372.1"/>
    </source>
</evidence>
<dbReference type="AlphaFoldDB" id="A0A8K0KVM8"/>
<feature type="region of interest" description="Disordered" evidence="1">
    <location>
        <begin position="1"/>
        <end position="20"/>
    </location>
</feature>
<evidence type="ECO:0000313" key="3">
    <source>
        <dbReference type="Proteomes" id="UP000809789"/>
    </source>
</evidence>
<reference evidence="2" key="1">
    <citation type="submission" date="2021-07" db="EMBL/GenBank/DDBJ databases">
        <title>Elsinoe batatas strain:CRI-CJ2 Genome sequencing and assembly.</title>
        <authorList>
            <person name="Huang L."/>
        </authorList>
    </citation>
    <scope>NUCLEOTIDE SEQUENCE</scope>
    <source>
        <strain evidence="2">CRI-CJ2</strain>
    </source>
</reference>
<name>A0A8K0KVM8_9PEZI</name>
<dbReference type="Proteomes" id="UP000809789">
    <property type="component" value="Unassembled WGS sequence"/>
</dbReference>
<dbReference type="OrthoDB" id="5398371at2759"/>
<sequence>MATLQKKVKPKTSPAIKKKSAVDNKVASPLKVPQLPSAVAQVLAVDDNCTTIISERGDLILLFQHEQSGDVHRAKFKVDSVITRKASPYFEVLLDPSRFEEGRRVATMLASFRIQEPRHDESIPDRDTDQEHVAQDLPEVVIEDIGRISPVKSIALLLTDFLRLLHSQSLVASHPPPLANLANLVAVFDRFSALPILESYAHAHHLFTLLDAKSKPRALPEEKLRQRSFVALHLDHPPWLIQSTQRLIQTTTFQASSPTDPAWTDLGSLEDELHARRIAVLDTVQSIQSFFLAQYSSRTRQCRLGYDSSAACDSYQLGEAVKFFSRSGTFSLVGSLLPDEDATVWGGDLLEILEKWKMCPEYQIDSNHHHCGIRTRLLPILERMERAIEDVGVCGDCWRDHRDEYAWSRAKGPLIWRRDEPVRGTGLGVERRCLSRHLALRDMCLAKDRVWC</sequence>
<dbReference type="EMBL" id="JAESVG020000009">
    <property type="protein sequence ID" value="KAG8624372.1"/>
    <property type="molecule type" value="Genomic_DNA"/>
</dbReference>
<evidence type="ECO:0000256" key="1">
    <source>
        <dbReference type="SAM" id="MobiDB-lite"/>
    </source>
</evidence>
<proteinExistence type="predicted"/>
<comment type="caution">
    <text evidence="2">The sequence shown here is derived from an EMBL/GenBank/DDBJ whole genome shotgun (WGS) entry which is preliminary data.</text>
</comment>
<gene>
    <name evidence="2" type="ORF">KVT40_007439</name>
</gene>
<protein>
    <recommendedName>
        <fullName evidence="4">BTB domain-containing protein</fullName>
    </recommendedName>
</protein>